<accession>A0A0C3F305</accession>
<dbReference type="Proteomes" id="UP000054166">
    <property type="component" value="Unassembled WGS sequence"/>
</dbReference>
<feature type="domain" description="Meiotically up-regulated protein Msb1/Mug8" evidence="3">
    <location>
        <begin position="320"/>
        <end position="517"/>
    </location>
</feature>
<dbReference type="EMBL" id="KN833060">
    <property type="protein sequence ID" value="KIM74464.1"/>
    <property type="molecule type" value="Genomic_DNA"/>
</dbReference>
<feature type="region of interest" description="Disordered" evidence="1">
    <location>
        <begin position="893"/>
        <end position="912"/>
    </location>
</feature>
<evidence type="ECO:0000313" key="4">
    <source>
        <dbReference type="EMBL" id="KIM74464.1"/>
    </source>
</evidence>
<gene>
    <name evidence="4" type="ORF">PILCRDRAFT_92549</name>
</gene>
<feature type="compositionally biased region" description="Polar residues" evidence="1">
    <location>
        <begin position="951"/>
        <end position="965"/>
    </location>
</feature>
<feature type="transmembrane region" description="Helical" evidence="2">
    <location>
        <begin position="110"/>
        <end position="130"/>
    </location>
</feature>
<feature type="compositionally biased region" description="Pro residues" evidence="1">
    <location>
        <begin position="1341"/>
        <end position="1351"/>
    </location>
</feature>
<feature type="compositionally biased region" description="Basic and acidic residues" evidence="1">
    <location>
        <begin position="1200"/>
        <end position="1218"/>
    </location>
</feature>
<feature type="compositionally biased region" description="Basic and acidic residues" evidence="1">
    <location>
        <begin position="1093"/>
        <end position="1119"/>
    </location>
</feature>
<keyword evidence="5" id="KW-1185">Reference proteome</keyword>
<evidence type="ECO:0000256" key="2">
    <source>
        <dbReference type="SAM" id="Phobius"/>
    </source>
</evidence>
<feature type="region of interest" description="Disordered" evidence="1">
    <location>
        <begin position="1167"/>
        <end position="1396"/>
    </location>
</feature>
<keyword evidence="2" id="KW-0472">Membrane</keyword>
<dbReference type="Gene3D" id="1.10.555.10">
    <property type="entry name" value="Rho GTPase activation protein"/>
    <property type="match status" value="1"/>
</dbReference>
<feature type="compositionally biased region" description="Basic and acidic residues" evidence="1">
    <location>
        <begin position="1167"/>
        <end position="1180"/>
    </location>
</feature>
<dbReference type="OrthoDB" id="3362494at2759"/>
<dbReference type="Pfam" id="PF08101">
    <property type="entry name" value="Msb1-Mug8_dom"/>
    <property type="match status" value="1"/>
</dbReference>
<dbReference type="InterPro" id="IPR012965">
    <property type="entry name" value="Msb1/Mug8_dom"/>
</dbReference>
<feature type="compositionally biased region" description="Basic and acidic residues" evidence="1">
    <location>
        <begin position="239"/>
        <end position="258"/>
    </location>
</feature>
<dbReference type="HOGENOM" id="CLU_002468_0_0_1"/>
<dbReference type="InterPro" id="IPR008936">
    <property type="entry name" value="Rho_GTPase_activation_prot"/>
</dbReference>
<feature type="region of interest" description="Disordered" evidence="1">
    <location>
        <begin position="951"/>
        <end position="1122"/>
    </location>
</feature>
<dbReference type="PANTHER" id="PTHR28093">
    <property type="entry name" value="MORPHOGENESIS-RELATED PROTEIN MSB1"/>
    <property type="match status" value="1"/>
</dbReference>
<proteinExistence type="predicted"/>
<organism evidence="4 5">
    <name type="scientific">Piloderma croceum (strain F 1598)</name>
    <dbReference type="NCBI Taxonomy" id="765440"/>
    <lineage>
        <taxon>Eukaryota</taxon>
        <taxon>Fungi</taxon>
        <taxon>Dikarya</taxon>
        <taxon>Basidiomycota</taxon>
        <taxon>Agaricomycotina</taxon>
        <taxon>Agaricomycetes</taxon>
        <taxon>Agaricomycetidae</taxon>
        <taxon>Atheliales</taxon>
        <taxon>Atheliaceae</taxon>
        <taxon>Piloderma</taxon>
    </lineage>
</organism>
<dbReference type="PANTHER" id="PTHR28093:SF1">
    <property type="entry name" value="MORPHOGENESIS-RELATED PROTEIN MSB1"/>
    <property type="match status" value="1"/>
</dbReference>
<reference evidence="4 5" key="1">
    <citation type="submission" date="2014-04" db="EMBL/GenBank/DDBJ databases">
        <authorList>
            <consortium name="DOE Joint Genome Institute"/>
            <person name="Kuo A."/>
            <person name="Tarkka M."/>
            <person name="Buscot F."/>
            <person name="Kohler A."/>
            <person name="Nagy L.G."/>
            <person name="Floudas D."/>
            <person name="Copeland A."/>
            <person name="Barry K.W."/>
            <person name="Cichocki N."/>
            <person name="Veneault-Fourrey C."/>
            <person name="LaButti K."/>
            <person name="Lindquist E.A."/>
            <person name="Lipzen A."/>
            <person name="Lundell T."/>
            <person name="Morin E."/>
            <person name="Murat C."/>
            <person name="Sun H."/>
            <person name="Tunlid A."/>
            <person name="Henrissat B."/>
            <person name="Grigoriev I.V."/>
            <person name="Hibbett D.S."/>
            <person name="Martin F."/>
            <person name="Nordberg H.P."/>
            <person name="Cantor M.N."/>
            <person name="Hua S.X."/>
        </authorList>
    </citation>
    <scope>NUCLEOTIDE SEQUENCE [LARGE SCALE GENOMIC DNA]</scope>
    <source>
        <strain evidence="4 5">F 1598</strain>
    </source>
</reference>
<sequence length="1396" mass="153389">MPTGARRSRIILTATKSDTLYRSSEHLLLSFFPAPRIHLFPVLYIPQFFSAIVMMSFTLAPAAFLALFALIPRAKADQVCDKDVYLNAVINRFGVEQCHNNSVNDSKVRLIVGLSFVGIGIVLLIVAGLLKRRRQRQIAAAAAANGPIMSYAPQGPNMMPSTYDPNAPPQPYPFNSYGQNVGGPMNPPMQYAPPTYAPPEGAPGKERVSPSPVPGSFDEFGRVSSRQSGRGVATLGTKGPKDKDRDRRAREKDKDKRNRTLSSPRDYDPEDFLSQIPDGSFLPLNLDRPWDDSHSDMEGHSKQQDYGYLSYERHVILGLEQVARLVDVVADEIGTRGLTTPFIFSTLAMDISSSAIRRLIRTFLQTCANPSSDDAERRWREEARFSGPHELGSCLRWGLARVVRIVGGQEVRGLISWDHYLDFRDSEASLNYPPAHFSTFLPGLPSILQSTLLTLLSLLTRLTAHSASSGHTPPTLSPLFGPLLFGLGPATLAFHHTYVHYLRAVNGMEHILLGFIRWQDAPRPTFSTDINTNTVHGSATALGVPTRLKDWIRGYPAMLPFLHEKNKNKRPQARRGARTVQVVSVRRNVRMYSPDLVKTAAGWAQRPRLTANVGDRSLATSKEWSRVAPPTLKLPPRYSENYKKRMDLPLNFHPDAGAGTNSVSSTASSTLSTTSTLFDDRDYFGLNGGLTNREGEDRFRSLTDLKWGEFESMGFGVGTDEKKLQFDLTEGARNARAAKRTTLTWNDFSDAGFSRTDAPLNATLQFSTPISHTISSWPSHQAEIQKKLKKAQKALPAFGWDTEPVVGSEEVIEEAFVDVFCDLVYGGGWMDTERGEELDRECNWALIEFKSLPVNTTTTSGGSDPRTATTLMLFEEFVPLEYRQQLAGSTTSRRRLPSLFSPSGKSKQWKPAATLNGRPYVVGHVPRSPSYREVEFEGLLRGNASATKVISLSKRTSQPPRSSLSPPDVIPERAATPIPGAFPASVSPPARHDSLLHPSSPVKTTSPDSEASSPNKRLSRFRLPGGIPVPSPGGRIKSGMAPSEYSTLDFEMRLTGFSDDDENSGSGGGTSKHKKGESRDDAWVDILVANHSRRMEGQDVEPKKPTDRIRALKGGRSDPELASMEVAQALAGVRARSPPSDDEIEEPAILAYRDSAYEAHDELVVGPETERDHELDHELDPDVDSIMSAPARKRLGYFDLHPERRPRKSDEEDPRARLADANSDDEMDDGPIYSLASGLGAGLPPLPPPHVPGFEITRTRPESTTLPQQVIVPPKRTTSKTAALIEMYRERERESSSSITNPPVSPATPASSTLSKLPVRSSSLPSTNTLPKPPIEVSAPSPSPSPSPPPSESEHEPAPVLGEPPRVPLEETGRASPGRYIHGAPLHNVVEEEEED</sequence>
<dbReference type="InParanoid" id="A0A0C3F305"/>
<feature type="compositionally biased region" description="Polar residues" evidence="1">
    <location>
        <begin position="1320"/>
        <end position="1330"/>
    </location>
</feature>
<keyword evidence="2" id="KW-1133">Transmembrane helix</keyword>
<reference evidence="5" key="2">
    <citation type="submission" date="2015-01" db="EMBL/GenBank/DDBJ databases">
        <title>Evolutionary Origins and Diversification of the Mycorrhizal Mutualists.</title>
        <authorList>
            <consortium name="DOE Joint Genome Institute"/>
            <consortium name="Mycorrhizal Genomics Consortium"/>
            <person name="Kohler A."/>
            <person name="Kuo A."/>
            <person name="Nagy L.G."/>
            <person name="Floudas D."/>
            <person name="Copeland A."/>
            <person name="Barry K.W."/>
            <person name="Cichocki N."/>
            <person name="Veneault-Fourrey C."/>
            <person name="LaButti K."/>
            <person name="Lindquist E.A."/>
            <person name="Lipzen A."/>
            <person name="Lundell T."/>
            <person name="Morin E."/>
            <person name="Murat C."/>
            <person name="Riley R."/>
            <person name="Ohm R."/>
            <person name="Sun H."/>
            <person name="Tunlid A."/>
            <person name="Henrissat B."/>
            <person name="Grigoriev I.V."/>
            <person name="Hibbett D.S."/>
            <person name="Martin F."/>
        </authorList>
    </citation>
    <scope>NUCLEOTIDE SEQUENCE [LARGE SCALE GENOMIC DNA]</scope>
    <source>
        <strain evidence="5">F 1598</strain>
    </source>
</reference>
<feature type="compositionally biased region" description="Polar residues" evidence="1">
    <location>
        <begin position="1001"/>
        <end position="1016"/>
    </location>
</feature>
<dbReference type="InterPro" id="IPR037508">
    <property type="entry name" value="Msb1/Mug8"/>
</dbReference>
<keyword evidence="2" id="KW-0812">Transmembrane</keyword>
<feature type="compositionally biased region" description="Pro residues" evidence="1">
    <location>
        <begin position="185"/>
        <end position="201"/>
    </location>
</feature>
<feature type="region of interest" description="Disordered" evidence="1">
    <location>
        <begin position="159"/>
        <end position="274"/>
    </location>
</feature>
<evidence type="ECO:0000259" key="3">
    <source>
        <dbReference type="Pfam" id="PF08101"/>
    </source>
</evidence>
<dbReference type="STRING" id="765440.A0A0C3F305"/>
<protein>
    <recommendedName>
        <fullName evidence="3">Meiotically up-regulated protein Msb1/Mug8 domain-containing protein</fullName>
    </recommendedName>
</protein>
<feature type="transmembrane region" description="Helical" evidence="2">
    <location>
        <begin position="48"/>
        <end position="71"/>
    </location>
</feature>
<evidence type="ECO:0000313" key="5">
    <source>
        <dbReference type="Proteomes" id="UP000054166"/>
    </source>
</evidence>
<name>A0A0C3F305_PILCF</name>
<evidence type="ECO:0000256" key="1">
    <source>
        <dbReference type="SAM" id="MobiDB-lite"/>
    </source>
</evidence>